<evidence type="ECO:0000256" key="1">
    <source>
        <dbReference type="ARBA" id="ARBA00022801"/>
    </source>
</evidence>
<reference evidence="4" key="1">
    <citation type="submission" date="2017-06" db="EMBL/GenBank/DDBJ databases">
        <authorList>
            <person name="Cremers G."/>
        </authorList>
    </citation>
    <scope>NUCLEOTIDE SEQUENCE [LARGE SCALE GENOMIC DNA]</scope>
</reference>
<proteinExistence type="predicted"/>
<dbReference type="EMBL" id="FZMP01000059">
    <property type="protein sequence ID" value="SNQ60028.1"/>
    <property type="molecule type" value="Genomic_DNA"/>
</dbReference>
<evidence type="ECO:0000313" key="4">
    <source>
        <dbReference type="Proteomes" id="UP000218615"/>
    </source>
</evidence>
<dbReference type="Pfam" id="PF14622">
    <property type="entry name" value="Ribonucleas_3_3"/>
    <property type="match status" value="1"/>
</dbReference>
<keyword evidence="4" id="KW-1185">Reference proteome</keyword>
<dbReference type="CDD" id="cd00593">
    <property type="entry name" value="RIBOc"/>
    <property type="match status" value="1"/>
</dbReference>
<sequence>MSNDLQEFLFSIFDLTQEENTIFREAVTHSSNGILPNNQRLAFLGDSVLKLIISEYFYRRHPDWNKGKLTKLCGGENESNKNFADIAIKLELVKYMDIKNPPPAYKTNETLNAEALEALFGAIYLSRGFEETKRIALKYIIADVEQFKDDDLGYLEWINANSHGFVVNCNRQPNPNYLILHLASCNTITGTPTNGKSWTLDYIKICSLDQNELEKWAQQQVGGKLKHCPICKP</sequence>
<protein>
    <recommendedName>
        <fullName evidence="2">RNase III domain-containing protein</fullName>
    </recommendedName>
</protein>
<keyword evidence="1" id="KW-0378">Hydrolase</keyword>
<evidence type="ECO:0000313" key="3">
    <source>
        <dbReference type="EMBL" id="SNQ60028.1"/>
    </source>
</evidence>
<dbReference type="InterPro" id="IPR036389">
    <property type="entry name" value="RNase_III_sf"/>
</dbReference>
<accession>A0A284VL96</accession>
<evidence type="ECO:0000259" key="2">
    <source>
        <dbReference type="PROSITE" id="PS50142"/>
    </source>
</evidence>
<feature type="domain" description="RNase III" evidence="2">
    <location>
        <begin position="2"/>
        <end position="128"/>
    </location>
</feature>
<dbReference type="OrthoDB" id="106853at2157"/>
<dbReference type="RefSeq" id="WP_096204309.1">
    <property type="nucleotide sequence ID" value="NZ_FZMP01000059.1"/>
</dbReference>
<name>A0A284VL96_9EURY</name>
<organism evidence="3 4">
    <name type="scientific">Candidatus Methanoperedens nitratireducens</name>
    <dbReference type="NCBI Taxonomy" id="1392998"/>
    <lineage>
        <taxon>Archaea</taxon>
        <taxon>Methanobacteriati</taxon>
        <taxon>Methanobacteriota</taxon>
        <taxon>Stenosarchaea group</taxon>
        <taxon>Methanomicrobia</taxon>
        <taxon>Methanosarcinales</taxon>
        <taxon>ANME-2 cluster</taxon>
        <taxon>Candidatus Methanoperedentaceae</taxon>
        <taxon>Candidatus Methanoperedens</taxon>
    </lineage>
</organism>
<dbReference type="GO" id="GO:0006396">
    <property type="term" value="P:RNA processing"/>
    <property type="evidence" value="ECO:0007669"/>
    <property type="project" value="InterPro"/>
</dbReference>
<gene>
    <name evidence="3" type="ORF">MNV_1510021</name>
</gene>
<dbReference type="SMART" id="SM00535">
    <property type="entry name" value="RIBOc"/>
    <property type="match status" value="1"/>
</dbReference>
<dbReference type="GO" id="GO:0004525">
    <property type="term" value="F:ribonuclease III activity"/>
    <property type="evidence" value="ECO:0007669"/>
    <property type="project" value="InterPro"/>
</dbReference>
<dbReference type="AlphaFoldDB" id="A0A284VL96"/>
<dbReference type="Proteomes" id="UP000218615">
    <property type="component" value="Unassembled WGS sequence"/>
</dbReference>
<dbReference type="Gene3D" id="1.10.1520.10">
    <property type="entry name" value="Ribonuclease III domain"/>
    <property type="match status" value="1"/>
</dbReference>
<dbReference type="SUPFAM" id="SSF69065">
    <property type="entry name" value="RNase III domain-like"/>
    <property type="match status" value="1"/>
</dbReference>
<dbReference type="InterPro" id="IPR000999">
    <property type="entry name" value="RNase_III_dom"/>
</dbReference>
<dbReference type="PANTHER" id="PTHR14950">
    <property type="entry name" value="DICER-RELATED"/>
    <property type="match status" value="1"/>
</dbReference>
<dbReference type="PROSITE" id="PS50142">
    <property type="entry name" value="RNASE_3_2"/>
    <property type="match status" value="1"/>
</dbReference>